<dbReference type="InterPro" id="IPR050312">
    <property type="entry name" value="IolE/XylAMocC-like"/>
</dbReference>
<dbReference type="GO" id="GO:0016853">
    <property type="term" value="F:isomerase activity"/>
    <property type="evidence" value="ECO:0007669"/>
    <property type="project" value="UniProtKB-KW"/>
</dbReference>
<keyword evidence="3" id="KW-1185">Reference proteome</keyword>
<dbReference type="EMBL" id="JANQBD010000008">
    <property type="protein sequence ID" value="MCR8632128.1"/>
    <property type="molecule type" value="Genomic_DNA"/>
</dbReference>
<dbReference type="Gene3D" id="3.20.20.150">
    <property type="entry name" value="Divalent-metal-dependent TIM barrel enzymes"/>
    <property type="match status" value="1"/>
</dbReference>
<dbReference type="PANTHER" id="PTHR12110">
    <property type="entry name" value="HYDROXYPYRUVATE ISOMERASE"/>
    <property type="match status" value="1"/>
</dbReference>
<dbReference type="SUPFAM" id="SSF51658">
    <property type="entry name" value="Xylose isomerase-like"/>
    <property type="match status" value="1"/>
</dbReference>
<accession>A0ABT1YIN0</accession>
<dbReference type="RefSeq" id="WP_258213719.1">
    <property type="nucleotide sequence ID" value="NZ_JANQBD010000008.1"/>
</dbReference>
<proteinExistence type="predicted"/>
<evidence type="ECO:0000313" key="2">
    <source>
        <dbReference type="EMBL" id="MCR8632128.1"/>
    </source>
</evidence>
<keyword evidence="2" id="KW-0413">Isomerase</keyword>
<name>A0ABT1YIN0_9BACL</name>
<comment type="caution">
    <text evidence="2">The sequence shown here is derived from an EMBL/GenBank/DDBJ whole genome shotgun (WGS) entry which is preliminary data.</text>
</comment>
<dbReference type="InterPro" id="IPR013022">
    <property type="entry name" value="Xyl_isomerase-like_TIM-brl"/>
</dbReference>
<organism evidence="2 3">
    <name type="scientific">Paenibacillus radicis</name>
    <name type="common">ex Xue et al. 2023</name>
    <dbReference type="NCBI Taxonomy" id="2972489"/>
    <lineage>
        <taxon>Bacteria</taxon>
        <taxon>Bacillati</taxon>
        <taxon>Bacillota</taxon>
        <taxon>Bacilli</taxon>
        <taxon>Bacillales</taxon>
        <taxon>Paenibacillaceae</taxon>
        <taxon>Paenibacillus</taxon>
    </lineage>
</organism>
<dbReference type="Pfam" id="PF01261">
    <property type="entry name" value="AP_endonuc_2"/>
    <property type="match status" value="1"/>
</dbReference>
<dbReference type="InterPro" id="IPR036237">
    <property type="entry name" value="Xyl_isomerase-like_sf"/>
</dbReference>
<evidence type="ECO:0000313" key="3">
    <source>
        <dbReference type="Proteomes" id="UP001300012"/>
    </source>
</evidence>
<feature type="domain" description="Xylose isomerase-like TIM barrel" evidence="1">
    <location>
        <begin position="19"/>
        <end position="245"/>
    </location>
</feature>
<sequence>MKVGYGNYGMPKTPYPTVVQQVKEIGFDGLEICVKPEWPTSPQRLTKMDRTQFSSMLNDIDLDIIAFMGTPGKLTETDPAQHSANLDGLRRVLELSADMGVERAVVIKTDDGKIGDWDQLRSRTAENLFEWVQICYEAGAVLALEPHVGQMLYNPNRSLWMLKEVNHPALRLNFDFSHFEAIGESLQESIDKLIQYTDATHLKDVVGRYPNSRFALPGETAFDYADFALRMYRAGYNGYLTSEVSMLVSKSPNYDALISAEFCYKTISIALTNAGIPRG</sequence>
<protein>
    <submittedName>
        <fullName evidence="2">Sugar phosphate isomerase/epimerase</fullName>
    </submittedName>
</protein>
<evidence type="ECO:0000259" key="1">
    <source>
        <dbReference type="Pfam" id="PF01261"/>
    </source>
</evidence>
<dbReference type="Proteomes" id="UP001300012">
    <property type="component" value="Unassembled WGS sequence"/>
</dbReference>
<gene>
    <name evidence="2" type="ORF">NV381_13030</name>
</gene>
<reference evidence="2 3" key="1">
    <citation type="submission" date="2022-08" db="EMBL/GenBank/DDBJ databases">
        <title>Paenibacillus endoradicis sp. nov., Paenibacillus radicibacter sp. nov and Paenibacillus pararadicis sp. nov., three cold-adapted plant growth-promoting bacteria isolated from root of Larix gmelinii in Great Khingan.</title>
        <authorList>
            <person name="Xue H."/>
        </authorList>
    </citation>
    <scope>NUCLEOTIDE SEQUENCE [LARGE SCALE GENOMIC DNA]</scope>
    <source>
        <strain evidence="2 3">N5-1-1-5</strain>
    </source>
</reference>